<dbReference type="PANTHER" id="PTHR46484">
    <property type="entry name" value="SI:CH211-171H4.5-RELATED"/>
    <property type="match status" value="1"/>
</dbReference>
<evidence type="ECO:0000256" key="4">
    <source>
        <dbReference type="ARBA" id="ARBA00022692"/>
    </source>
</evidence>
<dbReference type="GeneTree" id="ENSGT01050000244814"/>
<dbReference type="STRING" id="62062.ENSHHUP00000054254"/>
<keyword evidence="7" id="KW-1015">Disulfide bond</keyword>
<comment type="function">
    <text evidence="9">Present in the thicker 16-17 nm junctions of mammalian lens fiber cells, where it may contribute to cell junctional organization. Acts as a receptor for calmodulin. May play an important role in both lens development and cataractogenesis.</text>
</comment>
<dbReference type="GO" id="GO:0005212">
    <property type="term" value="F:structural constituent of eye lens"/>
    <property type="evidence" value="ECO:0007669"/>
    <property type="project" value="InterPro"/>
</dbReference>
<keyword evidence="3" id="KW-0597">Phosphoprotein</keyword>
<dbReference type="Gene3D" id="2.60.40.10">
    <property type="entry name" value="Immunoglobulins"/>
    <property type="match status" value="4"/>
</dbReference>
<dbReference type="InterPro" id="IPR003935">
    <property type="entry name" value="LMIP"/>
</dbReference>
<keyword evidence="19" id="KW-1185">Reference proteome</keyword>
<feature type="transmembrane region" description="Helical" evidence="15">
    <location>
        <begin position="594"/>
        <end position="614"/>
    </location>
</feature>
<feature type="domain" description="Ig-like" evidence="17">
    <location>
        <begin position="339"/>
        <end position="422"/>
    </location>
</feature>
<dbReference type="Ensembl" id="ENSHHUT00000056140.1">
    <property type="protein sequence ID" value="ENSHHUP00000054254.1"/>
    <property type="gene ID" value="ENSHHUG00000032543.1"/>
</dbReference>
<dbReference type="SUPFAM" id="SSF48726">
    <property type="entry name" value="Immunoglobulin"/>
    <property type="match status" value="4"/>
</dbReference>
<feature type="transmembrane region" description="Helical" evidence="15">
    <location>
        <begin position="523"/>
        <end position="544"/>
    </location>
</feature>
<reference evidence="18" key="2">
    <citation type="submission" date="2025-08" db="UniProtKB">
        <authorList>
            <consortium name="Ensembl"/>
        </authorList>
    </citation>
    <scope>IDENTIFICATION</scope>
</reference>
<dbReference type="PRINTS" id="PR01457">
    <property type="entry name" value="LENSMEMPROT"/>
</dbReference>
<comment type="subcellular location">
    <subcellularLocation>
        <location evidence="1 15">Membrane</location>
        <topology evidence="1 15">Multi-pass membrane protein</topology>
    </subcellularLocation>
</comment>
<feature type="transmembrane region" description="Helical" evidence="15">
    <location>
        <begin position="656"/>
        <end position="677"/>
    </location>
</feature>
<keyword evidence="6 15" id="KW-0472">Membrane</keyword>
<evidence type="ECO:0000256" key="14">
    <source>
        <dbReference type="ARBA" id="ARBA00080798"/>
    </source>
</evidence>
<dbReference type="GO" id="GO:0016020">
    <property type="term" value="C:membrane"/>
    <property type="evidence" value="ECO:0007669"/>
    <property type="project" value="UniProtKB-SubCell"/>
</dbReference>
<feature type="domain" description="Ig-like" evidence="17">
    <location>
        <begin position="158"/>
        <end position="243"/>
    </location>
</feature>
<protein>
    <recommendedName>
        <fullName evidence="11">Lens fiber membrane intrinsic protein</fullName>
    </recommendedName>
    <alternativeName>
        <fullName evidence="14">MP18</fullName>
    </alternativeName>
    <alternativeName>
        <fullName evidence="12">MP19</fullName>
    </alternativeName>
    <alternativeName>
        <fullName evidence="13">MP20</fullName>
    </alternativeName>
</protein>
<keyword evidence="5 15" id="KW-1133">Transmembrane helix</keyword>
<evidence type="ECO:0000256" key="9">
    <source>
        <dbReference type="ARBA" id="ARBA00056844"/>
    </source>
</evidence>
<feature type="signal peptide" evidence="16">
    <location>
        <begin position="1"/>
        <end position="24"/>
    </location>
</feature>
<evidence type="ECO:0000256" key="11">
    <source>
        <dbReference type="ARBA" id="ARBA00074583"/>
    </source>
</evidence>
<evidence type="ECO:0000256" key="7">
    <source>
        <dbReference type="ARBA" id="ARBA00023157"/>
    </source>
</evidence>
<dbReference type="Pfam" id="PF00822">
    <property type="entry name" value="PMP22_Claudin"/>
    <property type="match status" value="1"/>
</dbReference>
<name>A0A4W5NZD8_9TELE</name>
<evidence type="ECO:0000256" key="6">
    <source>
        <dbReference type="ARBA" id="ARBA00023136"/>
    </source>
</evidence>
<comment type="subunit">
    <text evidence="10">Seems to be associated with itself or another lens membrane component via disulfide bonds.</text>
</comment>
<evidence type="ECO:0000259" key="17">
    <source>
        <dbReference type="PROSITE" id="PS50835"/>
    </source>
</evidence>
<comment type="caution">
    <text evidence="15">Lacks conserved residue(s) required for the propagation of feature annotation.</text>
</comment>
<dbReference type="InterPro" id="IPR036179">
    <property type="entry name" value="Ig-like_dom_sf"/>
</dbReference>
<dbReference type="InterPro" id="IPR004032">
    <property type="entry name" value="PMP22_EMP_MP20"/>
</dbReference>
<organism evidence="18 19">
    <name type="scientific">Hucho hucho</name>
    <name type="common">huchen</name>
    <dbReference type="NCBI Taxonomy" id="62062"/>
    <lineage>
        <taxon>Eukaryota</taxon>
        <taxon>Metazoa</taxon>
        <taxon>Chordata</taxon>
        <taxon>Craniata</taxon>
        <taxon>Vertebrata</taxon>
        <taxon>Euteleostomi</taxon>
        <taxon>Actinopterygii</taxon>
        <taxon>Neopterygii</taxon>
        <taxon>Teleostei</taxon>
        <taxon>Protacanthopterygii</taxon>
        <taxon>Salmoniformes</taxon>
        <taxon>Salmonidae</taxon>
        <taxon>Salmoninae</taxon>
        <taxon>Hucho</taxon>
    </lineage>
</organism>
<dbReference type="FunFam" id="1.20.140.150:FF:000013">
    <property type="entry name" value="lens fiber membrane intrinsic protein-like"/>
    <property type="match status" value="1"/>
</dbReference>
<sequence>MITLRKHVFLCYSLQVVWFVLVVAEEWTVTIPNQISGLMSPGTSIPSCLWRVTLEVTDTAPRPQLSVSEEQREGGNITVSCAVLHTCPSFPPSLSFGDQRGVVQGYHTEEIQGRWRVLSTISFVARAEDHEKVVACNVTHPGGQTAAGEVVLDVSYAPRSVSVSGGSTVVQVGTNLSLSCVSDANPPASSYLWYLLRDGLVMPLNHSTETAAVTDLHPDENAFHCIAINPLGRSKHSSSFVVTAEYKPSILANSSCSYHTGQVICRCQARARPRAKVLWMVDGGPLFPGSDPTTSPQNHTVMDIWTAEGTYENVSVTCLANNTYGHDKLLLSVFVKAPPTNVSISQLPARPLEGEKVTLSCLGHGHLPFNSYRWYRVFGEQSVLLKEDSGSLSLYVTRDVGQFRCSALNEMGECSSDTIHVNVEYAPAILPFSFCSVNDVEVRCECVVDSHPVAKIIWTPWSIQDNQTHNITDLLNWRILRSIFIGQKVDDMGDVLCNSTNEHGSAFLKLPFIAGETSAQRSLFYGGVGGALLLVLSFATFLFWRFYSTKRRDCHVALEEVELKGALQVIHNDPTDCPVLRASPSSQSLRMHSFMGGGLFCAIVGNILLVVSTATDYWMQYRLSGSFAHQGLWRYCMSGKCYMQTDSIAYWNATRAFMILSAMSCFVGIIAGILSFAHFSAFERFNRSFAAGIMFFVSTLFVLLAMAIYTGVTVNFLGKRFGDWRFSWSYILGWVALLMTFFAGIFYMCAYRMHECRRVVGPR</sequence>
<reference evidence="19" key="1">
    <citation type="submission" date="2018-06" db="EMBL/GenBank/DDBJ databases">
        <title>Genome assembly of Danube salmon.</title>
        <authorList>
            <person name="Macqueen D.J."/>
            <person name="Gundappa M.K."/>
        </authorList>
    </citation>
    <scope>NUCLEOTIDE SEQUENCE [LARGE SCALE GENOMIC DNA]</scope>
</reference>
<evidence type="ECO:0000256" key="8">
    <source>
        <dbReference type="ARBA" id="ARBA00023180"/>
    </source>
</evidence>
<dbReference type="Gene3D" id="1.20.140.150">
    <property type="match status" value="1"/>
</dbReference>
<dbReference type="InterPro" id="IPR004031">
    <property type="entry name" value="PMP22/EMP/MP20/Claudin"/>
</dbReference>
<evidence type="ECO:0000256" key="12">
    <source>
        <dbReference type="ARBA" id="ARBA00080772"/>
    </source>
</evidence>
<keyword evidence="16" id="KW-0732">Signal</keyword>
<keyword evidence="8" id="KW-0325">Glycoprotein</keyword>
<evidence type="ECO:0000256" key="5">
    <source>
        <dbReference type="ARBA" id="ARBA00022989"/>
    </source>
</evidence>
<evidence type="ECO:0000256" key="13">
    <source>
        <dbReference type="ARBA" id="ARBA00080780"/>
    </source>
</evidence>
<feature type="chain" id="PRO_5021203724" description="Lens fiber membrane intrinsic protein" evidence="16">
    <location>
        <begin position="25"/>
        <end position="763"/>
    </location>
</feature>
<evidence type="ECO:0000256" key="2">
    <source>
        <dbReference type="ARBA" id="ARBA00006864"/>
    </source>
</evidence>
<evidence type="ECO:0000256" key="3">
    <source>
        <dbReference type="ARBA" id="ARBA00022553"/>
    </source>
</evidence>
<dbReference type="AlphaFoldDB" id="A0A4W5NZD8"/>
<evidence type="ECO:0000256" key="15">
    <source>
        <dbReference type="RuleBase" id="RU363088"/>
    </source>
</evidence>
<evidence type="ECO:0000256" key="10">
    <source>
        <dbReference type="ARBA" id="ARBA00063086"/>
    </source>
</evidence>
<dbReference type="PROSITE" id="PS50835">
    <property type="entry name" value="IG_LIKE"/>
    <property type="match status" value="2"/>
</dbReference>
<feature type="transmembrane region" description="Helical" evidence="15">
    <location>
        <begin position="689"/>
        <end position="710"/>
    </location>
</feature>
<keyword evidence="4 15" id="KW-0812">Transmembrane</keyword>
<evidence type="ECO:0000256" key="1">
    <source>
        <dbReference type="ARBA" id="ARBA00004141"/>
    </source>
</evidence>
<reference evidence="18" key="3">
    <citation type="submission" date="2025-09" db="UniProtKB">
        <authorList>
            <consortium name="Ensembl"/>
        </authorList>
    </citation>
    <scope>IDENTIFICATION</scope>
</reference>
<evidence type="ECO:0000256" key="16">
    <source>
        <dbReference type="SAM" id="SignalP"/>
    </source>
</evidence>
<dbReference type="InterPro" id="IPR013783">
    <property type="entry name" value="Ig-like_fold"/>
</dbReference>
<dbReference type="PANTHER" id="PTHR46484:SF1">
    <property type="entry name" value="SCHWANN CELL MYELIN PROTEIN-RELATED"/>
    <property type="match status" value="1"/>
</dbReference>
<dbReference type="PRINTS" id="PR01453">
    <property type="entry name" value="EPMEMFAMILY"/>
</dbReference>
<evidence type="ECO:0000313" key="18">
    <source>
        <dbReference type="Ensembl" id="ENSHHUP00000054254.1"/>
    </source>
</evidence>
<accession>A0A4W5NZD8</accession>
<evidence type="ECO:0000313" key="19">
    <source>
        <dbReference type="Proteomes" id="UP000314982"/>
    </source>
</evidence>
<dbReference type="Proteomes" id="UP000314982">
    <property type="component" value="Unassembled WGS sequence"/>
</dbReference>
<dbReference type="InterPro" id="IPR007110">
    <property type="entry name" value="Ig-like_dom"/>
</dbReference>
<dbReference type="PROSITE" id="PS01221">
    <property type="entry name" value="PMP22_1"/>
    <property type="match status" value="1"/>
</dbReference>
<comment type="similarity">
    <text evidence="2 15">Belongs to the PMP-22/EMP/MP20 family.</text>
</comment>
<proteinExistence type="inferred from homology"/>
<feature type="transmembrane region" description="Helical" evidence="15">
    <location>
        <begin position="730"/>
        <end position="750"/>
    </location>
</feature>